<organism evidence="1 2">
    <name type="scientific">Porites lobata</name>
    <dbReference type="NCBI Taxonomy" id="104759"/>
    <lineage>
        <taxon>Eukaryota</taxon>
        <taxon>Metazoa</taxon>
        <taxon>Cnidaria</taxon>
        <taxon>Anthozoa</taxon>
        <taxon>Hexacorallia</taxon>
        <taxon>Scleractinia</taxon>
        <taxon>Fungiina</taxon>
        <taxon>Poritidae</taxon>
        <taxon>Porites</taxon>
    </lineage>
</organism>
<feature type="non-terminal residue" evidence="1">
    <location>
        <position position="220"/>
    </location>
</feature>
<name>A0ABN8RY70_9CNID</name>
<dbReference type="Proteomes" id="UP001159405">
    <property type="component" value="Unassembled WGS sequence"/>
</dbReference>
<gene>
    <name evidence="1" type="ORF">PLOB_00028626</name>
</gene>
<reference evidence="1 2" key="1">
    <citation type="submission" date="2022-05" db="EMBL/GenBank/DDBJ databases">
        <authorList>
            <consortium name="Genoscope - CEA"/>
            <person name="William W."/>
        </authorList>
    </citation>
    <scope>NUCLEOTIDE SEQUENCE [LARGE SCALE GENOMIC DNA]</scope>
</reference>
<comment type="caution">
    <text evidence="1">The sequence shown here is derived from an EMBL/GenBank/DDBJ whole genome shotgun (WGS) entry which is preliminary data.</text>
</comment>
<evidence type="ECO:0000313" key="2">
    <source>
        <dbReference type="Proteomes" id="UP001159405"/>
    </source>
</evidence>
<sequence length="220" mass="24988">MKSRFAIFCIFSNLSNHEFTSSSSVSGVSRSCNHEFTPFAIFSSLSNHEFTSSSSVSGQIFEKRTIGYLNEEEENLFMTQRTFDSFCRSCSSSVTLNSSILLTVVTAYGLNQLGLDNNMWPIFVTQMHTNPGRLNCTNCHTQTSEPVLRNVLNSRFLFIEFSPALMKDINVFEEIEISGAQYKLRGVVRCHNNHFTCAVKDHSACKWTYFDDLSVNLQEF</sequence>
<dbReference type="InterPro" id="IPR038765">
    <property type="entry name" value="Papain-like_cys_pep_sf"/>
</dbReference>
<accession>A0ABN8RY70</accession>
<evidence type="ECO:0008006" key="3">
    <source>
        <dbReference type="Google" id="ProtNLM"/>
    </source>
</evidence>
<keyword evidence="2" id="KW-1185">Reference proteome</keyword>
<protein>
    <recommendedName>
        <fullName evidence="3">USP domain-containing protein</fullName>
    </recommendedName>
</protein>
<evidence type="ECO:0000313" key="1">
    <source>
        <dbReference type="EMBL" id="CAH3183505.1"/>
    </source>
</evidence>
<proteinExistence type="predicted"/>
<dbReference type="EMBL" id="CALNXK010000355">
    <property type="protein sequence ID" value="CAH3183505.1"/>
    <property type="molecule type" value="Genomic_DNA"/>
</dbReference>
<dbReference type="SUPFAM" id="SSF54001">
    <property type="entry name" value="Cysteine proteinases"/>
    <property type="match status" value="1"/>
</dbReference>